<dbReference type="GO" id="GO:0000049">
    <property type="term" value="F:tRNA binding"/>
    <property type="evidence" value="ECO:0007669"/>
    <property type="project" value="UniProtKB-UniRule"/>
</dbReference>
<dbReference type="SUPFAM" id="SSF50249">
    <property type="entry name" value="Nucleic acid-binding proteins"/>
    <property type="match status" value="1"/>
</dbReference>
<dbReference type="Proteomes" id="UP000323274">
    <property type="component" value="Unassembled WGS sequence"/>
</dbReference>
<evidence type="ECO:0000256" key="2">
    <source>
        <dbReference type="ARBA" id="ARBA00022884"/>
    </source>
</evidence>
<dbReference type="InterPro" id="IPR002547">
    <property type="entry name" value="tRNA-bd_dom"/>
</dbReference>
<keyword evidence="2 3" id="KW-0694">RNA-binding</keyword>
<evidence type="ECO:0000256" key="1">
    <source>
        <dbReference type="ARBA" id="ARBA00022555"/>
    </source>
</evidence>
<dbReference type="InterPro" id="IPR033714">
    <property type="entry name" value="tRNA_bind_bactPheRS"/>
</dbReference>
<evidence type="ECO:0000259" key="4">
    <source>
        <dbReference type="PROSITE" id="PS50886"/>
    </source>
</evidence>
<proteinExistence type="predicted"/>
<dbReference type="RefSeq" id="WP_149333824.1">
    <property type="nucleotide sequence ID" value="NZ_BJJW01000002.1"/>
</dbReference>
<dbReference type="Gene3D" id="2.40.50.140">
    <property type="entry name" value="Nucleic acid-binding proteins"/>
    <property type="match status" value="1"/>
</dbReference>
<dbReference type="Pfam" id="PF01588">
    <property type="entry name" value="tRNA_bind"/>
    <property type="match status" value="1"/>
</dbReference>
<dbReference type="AlphaFoldDB" id="A0A5A5TX35"/>
<protein>
    <submittedName>
        <fullName evidence="5">tRNA-binding protein</fullName>
    </submittedName>
</protein>
<dbReference type="CDD" id="cd02796">
    <property type="entry name" value="tRNA_bind_bactPheRS"/>
    <property type="match status" value="1"/>
</dbReference>
<sequence>MIASYNYDAMGDVLVIVLAPNAEKQSVMTVEQVTRIQNDETNEATGFNIRGLGKKLGLVNISGGVALNDKQVALINQAISMAGFPEMLAATASKLVIGRVLTMAKHPDSDHLHVTTTAVAEDKTLQIVSGSPNMQEGIKVVVAQPGTMMPSGAIIWDGALRGVPSSGMIVSGRELQIPGAPDKPGALVLPEDFGHIGEPFDLIKAQTLYSDGLVDIDY</sequence>
<dbReference type="InterPro" id="IPR037154">
    <property type="entry name" value="YtpR-like_sf"/>
</dbReference>
<dbReference type="NCBIfam" id="NF045760">
    <property type="entry name" value="YtpR"/>
    <property type="match status" value="1"/>
</dbReference>
<dbReference type="PROSITE" id="PS50886">
    <property type="entry name" value="TRBD"/>
    <property type="match status" value="1"/>
</dbReference>
<dbReference type="Gene3D" id="3.30.1940.10">
    <property type="entry name" value="YtpR-like"/>
    <property type="match status" value="1"/>
</dbReference>
<dbReference type="InterPro" id="IPR027855">
    <property type="entry name" value="DUF4479"/>
</dbReference>
<evidence type="ECO:0000313" key="6">
    <source>
        <dbReference type="Proteomes" id="UP000323274"/>
    </source>
</evidence>
<dbReference type="InterPro" id="IPR012340">
    <property type="entry name" value="NA-bd_OB-fold"/>
</dbReference>
<organism evidence="5 6">
    <name type="scientific">Leuconostoc citreum</name>
    <dbReference type="NCBI Taxonomy" id="33964"/>
    <lineage>
        <taxon>Bacteria</taxon>
        <taxon>Bacillati</taxon>
        <taxon>Bacillota</taxon>
        <taxon>Bacilli</taxon>
        <taxon>Lactobacillales</taxon>
        <taxon>Lactobacillaceae</taxon>
        <taxon>Leuconostoc</taxon>
    </lineage>
</organism>
<keyword evidence="1 3" id="KW-0820">tRNA-binding</keyword>
<evidence type="ECO:0000256" key="3">
    <source>
        <dbReference type="PROSITE-ProRule" id="PRU00209"/>
    </source>
</evidence>
<reference evidence="5 6" key="1">
    <citation type="submission" date="2019-04" db="EMBL/GenBank/DDBJ databases">
        <title>A pseudo-fructophilic Leuconostoc citreum strain F192-5 isolated from peel of satsuma mandarin: the first report for isolation and characterization of strain-dependent fructophilic-like characteristics.</title>
        <authorList>
            <person name="Maeno S."/>
            <person name="Tanizawa Y."/>
            <person name="Kajikawa A."/>
            <person name="Kanesaki Y."/>
            <person name="Kubota E."/>
            <person name="Arita M."/>
            <person name="Leon D."/>
            <person name="Endo A."/>
        </authorList>
    </citation>
    <scope>NUCLEOTIDE SEQUENCE [LARGE SCALE GENOMIC DNA]</scope>
    <source>
        <strain evidence="5 6">F192-5</strain>
    </source>
</reference>
<gene>
    <name evidence="5" type="ORF">LCIT_04520</name>
</gene>
<accession>A0A5A5TX35</accession>
<comment type="caution">
    <text evidence="5">The sequence shown here is derived from an EMBL/GenBank/DDBJ whole genome shotgun (WGS) entry which is preliminary data.</text>
</comment>
<dbReference type="Pfam" id="PF14794">
    <property type="entry name" value="DUF4479"/>
    <property type="match status" value="1"/>
</dbReference>
<dbReference type="EMBL" id="BJJW01000002">
    <property type="protein sequence ID" value="GDZ83210.1"/>
    <property type="molecule type" value="Genomic_DNA"/>
</dbReference>
<feature type="domain" description="TRNA-binding" evidence="4">
    <location>
        <begin position="89"/>
        <end position="201"/>
    </location>
</feature>
<name>A0A5A5TX35_LEUCI</name>
<evidence type="ECO:0000313" key="5">
    <source>
        <dbReference type="EMBL" id="GDZ83210.1"/>
    </source>
</evidence>